<evidence type="ECO:0000256" key="1">
    <source>
        <dbReference type="ARBA" id="ARBA00004571"/>
    </source>
</evidence>
<evidence type="ECO:0000256" key="13">
    <source>
        <dbReference type="SAM" id="SignalP"/>
    </source>
</evidence>
<comment type="caution">
    <text evidence="16">The sequence shown here is derived from an EMBL/GenBank/DDBJ whole genome shotgun (WGS) entry which is preliminary data.</text>
</comment>
<feature type="signal peptide" evidence="13">
    <location>
        <begin position="1"/>
        <end position="33"/>
    </location>
</feature>
<dbReference type="InterPro" id="IPR036942">
    <property type="entry name" value="Beta-barrel_TonB_sf"/>
</dbReference>
<dbReference type="AlphaFoldDB" id="F1ZAG4"/>
<dbReference type="PANTHER" id="PTHR32552">
    <property type="entry name" value="FERRICHROME IRON RECEPTOR-RELATED"/>
    <property type="match status" value="1"/>
</dbReference>
<dbReference type="PANTHER" id="PTHR32552:SF81">
    <property type="entry name" value="TONB-DEPENDENT OUTER MEMBRANE RECEPTOR"/>
    <property type="match status" value="1"/>
</dbReference>
<dbReference type="InterPro" id="IPR012910">
    <property type="entry name" value="Plug_dom"/>
</dbReference>
<evidence type="ECO:0000256" key="10">
    <source>
        <dbReference type="ARBA" id="ARBA00023237"/>
    </source>
</evidence>
<evidence type="ECO:0000256" key="9">
    <source>
        <dbReference type="ARBA" id="ARBA00023136"/>
    </source>
</evidence>
<comment type="subcellular location">
    <subcellularLocation>
        <location evidence="1 11">Cell outer membrane</location>
        <topology evidence="1 11">Multi-pass membrane protein</topology>
    </subcellularLocation>
</comment>
<keyword evidence="17" id="KW-1185">Reference proteome</keyword>
<dbReference type="PROSITE" id="PS52016">
    <property type="entry name" value="TONB_DEPENDENT_REC_3"/>
    <property type="match status" value="1"/>
</dbReference>
<dbReference type="GO" id="GO:0009279">
    <property type="term" value="C:cell outer membrane"/>
    <property type="evidence" value="ECO:0007669"/>
    <property type="project" value="UniProtKB-SubCell"/>
</dbReference>
<feature type="chain" id="PRO_5003274221" evidence="13">
    <location>
        <begin position="34"/>
        <end position="818"/>
    </location>
</feature>
<dbReference type="InParanoid" id="F1ZAG4"/>
<dbReference type="STRING" id="983920.Y88_0483"/>
<dbReference type="eggNOG" id="COG4771">
    <property type="taxonomic scope" value="Bacteria"/>
</dbReference>
<keyword evidence="16" id="KW-0675">Receptor</keyword>
<keyword evidence="10 11" id="KW-0998">Cell outer membrane</keyword>
<proteinExistence type="inferred from homology"/>
<dbReference type="HOGENOM" id="CLU_008287_15_1_5"/>
<keyword evidence="3 11" id="KW-1134">Transmembrane beta strand</keyword>
<comment type="similarity">
    <text evidence="11 12">Belongs to the TonB-dependent receptor family.</text>
</comment>
<evidence type="ECO:0000259" key="15">
    <source>
        <dbReference type="Pfam" id="PF07715"/>
    </source>
</evidence>
<dbReference type="InterPro" id="IPR000531">
    <property type="entry name" value="Beta-barrel_TonB"/>
</dbReference>
<keyword evidence="7" id="KW-0406">Ion transport</keyword>
<keyword evidence="9 11" id="KW-0472">Membrane</keyword>
<dbReference type="RefSeq" id="WP_008066808.1">
    <property type="nucleotide sequence ID" value="NZ_AQWK01000002.1"/>
</dbReference>
<dbReference type="Pfam" id="PF00593">
    <property type="entry name" value="TonB_dep_Rec_b-barrel"/>
    <property type="match status" value="1"/>
</dbReference>
<keyword evidence="6" id="KW-0408">Iron</keyword>
<sequence length="818" mass="88549">MQYQFTMSARMLGSIAQAALLVGLAAVAAPAQAEEAATARGGSQDGEIVVTATRAGAVSVEKVPLAMSVINIENVTRAGQGNLSDLGKFDPSLSITESAPGFNKFNMRGLATGGYRTSDTSDRSLVAVYLDDTPISLQGQTPDLKVYDLERVEVLRGPQGTLYGAGSMAGTVRFVTAKPKADAFFGSAEAGAAITEHGAGSYNGRLMINLPLVKDVLAVRANGYIGRDGGYIDNVGAYAGVNRNANTTKQARVALRWTPSTAFTLDAAFTYEHSSARGLNIGMSGLSDYTTFTNGPEGTRDNFRLYQISGDYDLGGVHLIVSGAHTDREIGYVNSTEATIGYFFQSYGAPVTGNGTYPLYNAPTSFDPAVSKLIPYEQYTINQRVRDSMVEARLASDNNGPVRWTLGMFWEKQARHLVQDIPVAGFDTLSYQNAFYGPYSQTSDGLYNSQTVDSAFQPNDIFSGLQDTNERQIAVFGDATWHLTHRLDLSAGLRWFDFHQTYYLFEGGTYGVVNNVPLTQNAYLKSSGVNPRFNVSWTTGRDSIVYAEAAKGFRYGNANQPVPIGDSGIAQTCKNNLGAYGYSSAPATFGPDKLWSYTLGQKAKLAGGKVTLNTDAFFIDWRDVQTRLLLDCSYFFTDNKGTIHSKGIEVEATAKLTHKLTIGGYVSFTDARASGNIPTVGAFDGNQVPYSPRWKTSATLFYDTPLAGGQALHAQLSYRYQSAQFTTFNPQATSYSDGVLTATGASSTYARIPQQHDVSASLAWDFGSTEVGIYGNNLVDGVRIVDVQRATYYKVYQPGDRVAWARPRTIGVRLRQSF</sequence>
<keyword evidence="4" id="KW-0410">Iron transport</keyword>
<dbReference type="Proteomes" id="UP000004728">
    <property type="component" value="Unassembled WGS sequence"/>
</dbReference>
<evidence type="ECO:0000256" key="7">
    <source>
        <dbReference type="ARBA" id="ARBA00023065"/>
    </source>
</evidence>
<evidence type="ECO:0000256" key="11">
    <source>
        <dbReference type="PROSITE-ProRule" id="PRU01360"/>
    </source>
</evidence>
<evidence type="ECO:0000256" key="2">
    <source>
        <dbReference type="ARBA" id="ARBA00022448"/>
    </source>
</evidence>
<reference evidence="16 17" key="1">
    <citation type="journal article" date="2012" name="J. Bacteriol.">
        <title>Draft Genome Sequence of Novosphingobium nitrogenifigens Y88T.</title>
        <authorList>
            <person name="Strabala T.J."/>
            <person name="Macdonald L."/>
            <person name="Liu V."/>
            <person name="Smit A.M."/>
        </authorList>
    </citation>
    <scope>NUCLEOTIDE SEQUENCE [LARGE SCALE GENOMIC DNA]</scope>
    <source>
        <strain evidence="16 17">DSM 19370</strain>
    </source>
</reference>
<evidence type="ECO:0000313" key="16">
    <source>
        <dbReference type="EMBL" id="EGD58428.1"/>
    </source>
</evidence>
<dbReference type="SUPFAM" id="SSF56935">
    <property type="entry name" value="Porins"/>
    <property type="match status" value="1"/>
</dbReference>
<name>F1ZAG4_9SPHN</name>
<evidence type="ECO:0000259" key="14">
    <source>
        <dbReference type="Pfam" id="PF00593"/>
    </source>
</evidence>
<dbReference type="InterPro" id="IPR039426">
    <property type="entry name" value="TonB-dep_rcpt-like"/>
</dbReference>
<evidence type="ECO:0000256" key="6">
    <source>
        <dbReference type="ARBA" id="ARBA00023004"/>
    </source>
</evidence>
<dbReference type="Pfam" id="PF07715">
    <property type="entry name" value="Plug"/>
    <property type="match status" value="1"/>
</dbReference>
<evidence type="ECO:0000256" key="3">
    <source>
        <dbReference type="ARBA" id="ARBA00022452"/>
    </source>
</evidence>
<dbReference type="Gene3D" id="2.40.170.20">
    <property type="entry name" value="TonB-dependent receptor, beta-barrel domain"/>
    <property type="match status" value="1"/>
</dbReference>
<dbReference type="EMBL" id="AEWJ01000041">
    <property type="protein sequence ID" value="EGD58428.1"/>
    <property type="molecule type" value="Genomic_DNA"/>
</dbReference>
<dbReference type="GO" id="GO:0006826">
    <property type="term" value="P:iron ion transport"/>
    <property type="evidence" value="ECO:0007669"/>
    <property type="project" value="UniProtKB-KW"/>
</dbReference>
<keyword evidence="2 11" id="KW-0813">Transport</keyword>
<protein>
    <submittedName>
        <fullName evidence="16">TonB-dependent receptor</fullName>
    </submittedName>
</protein>
<keyword evidence="8 12" id="KW-0798">TonB box</keyword>
<evidence type="ECO:0000256" key="12">
    <source>
        <dbReference type="RuleBase" id="RU003357"/>
    </source>
</evidence>
<organism evidence="16 17">
    <name type="scientific">Novosphingobium nitrogenifigens DSM 19370</name>
    <dbReference type="NCBI Taxonomy" id="983920"/>
    <lineage>
        <taxon>Bacteria</taxon>
        <taxon>Pseudomonadati</taxon>
        <taxon>Pseudomonadota</taxon>
        <taxon>Alphaproteobacteria</taxon>
        <taxon>Sphingomonadales</taxon>
        <taxon>Sphingomonadaceae</taxon>
        <taxon>Novosphingobium</taxon>
    </lineage>
</organism>
<feature type="domain" description="TonB-dependent receptor-like beta-barrel" evidence="14">
    <location>
        <begin position="257"/>
        <end position="778"/>
    </location>
</feature>
<evidence type="ECO:0000313" key="17">
    <source>
        <dbReference type="Proteomes" id="UP000004728"/>
    </source>
</evidence>
<evidence type="ECO:0000256" key="5">
    <source>
        <dbReference type="ARBA" id="ARBA00022692"/>
    </source>
</evidence>
<accession>F1ZAG4</accession>
<keyword evidence="5 11" id="KW-0812">Transmembrane</keyword>
<evidence type="ECO:0000256" key="8">
    <source>
        <dbReference type="ARBA" id="ARBA00023077"/>
    </source>
</evidence>
<keyword evidence="13" id="KW-0732">Signal</keyword>
<gene>
    <name evidence="16" type="ORF">Y88_0483</name>
</gene>
<feature type="domain" description="TonB-dependent receptor plug" evidence="15">
    <location>
        <begin position="60"/>
        <end position="171"/>
    </location>
</feature>
<evidence type="ECO:0000256" key="4">
    <source>
        <dbReference type="ARBA" id="ARBA00022496"/>
    </source>
</evidence>